<dbReference type="Proteomes" id="UP000192813">
    <property type="component" value="Unassembled WGS sequence"/>
</dbReference>
<evidence type="ECO:0000313" key="2">
    <source>
        <dbReference type="EMBL" id="PNL92327.1"/>
    </source>
</evidence>
<dbReference type="EMBL" id="NBTM02000001">
    <property type="protein sequence ID" value="PNL92327.1"/>
    <property type="molecule type" value="Genomic_DNA"/>
</dbReference>
<dbReference type="InterPro" id="IPR012337">
    <property type="entry name" value="RNaseH-like_sf"/>
</dbReference>
<organism evidence="2 3">
    <name type="scientific">Aerococcus viridans</name>
    <dbReference type="NCBI Taxonomy" id="1377"/>
    <lineage>
        <taxon>Bacteria</taxon>
        <taxon>Bacillati</taxon>
        <taxon>Bacillota</taxon>
        <taxon>Bacilli</taxon>
        <taxon>Lactobacillales</taxon>
        <taxon>Aerococcaceae</taxon>
        <taxon>Aerococcus</taxon>
    </lineage>
</organism>
<dbReference type="GO" id="GO:0003676">
    <property type="term" value="F:nucleic acid binding"/>
    <property type="evidence" value="ECO:0007669"/>
    <property type="project" value="InterPro"/>
</dbReference>
<accession>A0A2J9PPT8</accession>
<dbReference type="Pfam" id="PF13456">
    <property type="entry name" value="RVT_3"/>
    <property type="match status" value="1"/>
</dbReference>
<reference evidence="3" key="1">
    <citation type="submission" date="2017-12" db="EMBL/GenBank/DDBJ databases">
        <title>FDA dAtabase for Regulatory Grade micrObial Sequences (FDA-ARGOS): Supporting development and validation of Infectious Disease Dx tests.</title>
        <authorList>
            <person name="Hoffmann M."/>
            <person name="Allard M."/>
            <person name="Evans P."/>
            <person name="Brown E."/>
            <person name="Tallon L."/>
            <person name="Sadzewicz L."/>
            <person name="Sengamalay N."/>
            <person name="Ott S."/>
            <person name="Godinez A."/>
            <person name="Nagaraj S."/>
            <person name="Vavikolanu K."/>
            <person name="Aluvathingal J."/>
            <person name="Nadendla S."/>
            <person name="Sichtig H."/>
        </authorList>
    </citation>
    <scope>NUCLEOTIDE SEQUENCE [LARGE SCALE GENOMIC DNA]</scope>
    <source>
        <strain evidence="3">FDAARGOS_249</strain>
    </source>
</reference>
<dbReference type="SUPFAM" id="SSF53098">
    <property type="entry name" value="Ribonuclease H-like"/>
    <property type="match status" value="1"/>
</dbReference>
<feature type="domain" description="RNase H type-1" evidence="1">
    <location>
        <begin position="1"/>
        <end position="133"/>
    </location>
</feature>
<evidence type="ECO:0000259" key="1">
    <source>
        <dbReference type="PROSITE" id="PS50879"/>
    </source>
</evidence>
<comment type="caution">
    <text evidence="2">The sequence shown here is derived from an EMBL/GenBank/DDBJ whole genome shotgun (WGS) entry which is preliminary data.</text>
</comment>
<sequence>MLKIAIDGSVDGQFGPAGVGMVIVHDGQQRQEKYPLSGEMDNHEAEFHALLLLLEKLQAEGLKNEWILCQTDSKIVFDAVNKRFHKRDPYKSLLKVILNKLDHFPMFNLKWVPDQANRGADNLARQAMHQAKRISNQQD</sequence>
<evidence type="ECO:0000313" key="3">
    <source>
        <dbReference type="Proteomes" id="UP000192813"/>
    </source>
</evidence>
<dbReference type="InterPro" id="IPR036397">
    <property type="entry name" value="RNaseH_sf"/>
</dbReference>
<gene>
    <name evidence="2" type="ORF">A6J77_008820</name>
</gene>
<name>A0A2J9PPT8_9LACT</name>
<dbReference type="PROSITE" id="PS50879">
    <property type="entry name" value="RNASE_H_1"/>
    <property type="match status" value="1"/>
</dbReference>
<proteinExistence type="predicted"/>
<protein>
    <submittedName>
        <fullName evidence="2">Ribonuclease HI</fullName>
    </submittedName>
</protein>
<dbReference type="AlphaFoldDB" id="A0A2J9PPT8"/>
<dbReference type="GO" id="GO:0004523">
    <property type="term" value="F:RNA-DNA hybrid ribonuclease activity"/>
    <property type="evidence" value="ECO:0007669"/>
    <property type="project" value="InterPro"/>
</dbReference>
<dbReference type="CDD" id="cd09279">
    <property type="entry name" value="RNase_HI_like"/>
    <property type="match status" value="1"/>
</dbReference>
<dbReference type="Gene3D" id="3.30.420.10">
    <property type="entry name" value="Ribonuclease H-like superfamily/Ribonuclease H"/>
    <property type="match status" value="1"/>
</dbReference>
<dbReference type="InterPro" id="IPR002156">
    <property type="entry name" value="RNaseH_domain"/>
</dbReference>
<dbReference type="RefSeq" id="WP_083070085.1">
    <property type="nucleotide sequence ID" value="NZ_JALXKY010000003.1"/>
</dbReference>